<evidence type="ECO:0000256" key="3">
    <source>
        <dbReference type="ARBA" id="ARBA00023159"/>
    </source>
</evidence>
<evidence type="ECO:0000313" key="7">
    <source>
        <dbReference type="EMBL" id="KAK2573138.1"/>
    </source>
</evidence>
<feature type="compositionally biased region" description="Basic and acidic residues" evidence="6">
    <location>
        <begin position="30"/>
        <end position="45"/>
    </location>
</feature>
<evidence type="ECO:0000313" key="8">
    <source>
        <dbReference type="Proteomes" id="UP001249851"/>
    </source>
</evidence>
<dbReference type="PANTHER" id="PTHR15405">
    <property type="entry name" value="PROLINE-RICH NUCLEAR RECEPTOR COACTIVATOR"/>
    <property type="match status" value="1"/>
</dbReference>
<name>A0AAD9VFY9_ACRCE</name>
<keyword evidence="7" id="KW-0675">Receptor</keyword>
<feature type="region of interest" description="Disordered" evidence="6">
    <location>
        <begin position="1"/>
        <end position="100"/>
    </location>
</feature>
<evidence type="ECO:0000256" key="6">
    <source>
        <dbReference type="SAM" id="MobiDB-lite"/>
    </source>
</evidence>
<dbReference type="EMBL" id="JARQWQ010000003">
    <property type="protein sequence ID" value="KAK2573138.1"/>
    <property type="molecule type" value="Genomic_DNA"/>
</dbReference>
<accession>A0AAD9VFY9</accession>
<dbReference type="InterPro" id="IPR026780">
    <property type="entry name" value="PNRC1/2"/>
</dbReference>
<dbReference type="InterPro" id="IPR028322">
    <property type="entry name" value="PNRC-like_rgn"/>
</dbReference>
<organism evidence="7 8">
    <name type="scientific">Acropora cervicornis</name>
    <name type="common">Staghorn coral</name>
    <dbReference type="NCBI Taxonomy" id="6130"/>
    <lineage>
        <taxon>Eukaryota</taxon>
        <taxon>Metazoa</taxon>
        <taxon>Cnidaria</taxon>
        <taxon>Anthozoa</taxon>
        <taxon>Hexacorallia</taxon>
        <taxon>Scleractinia</taxon>
        <taxon>Astrocoeniina</taxon>
        <taxon>Acroporidae</taxon>
        <taxon>Acropora</taxon>
    </lineage>
</organism>
<evidence type="ECO:0000256" key="5">
    <source>
        <dbReference type="ARBA" id="ARBA00023242"/>
    </source>
</evidence>
<gene>
    <name evidence="7" type="ORF">P5673_002181</name>
</gene>
<dbReference type="Proteomes" id="UP001249851">
    <property type="component" value="Unassembled WGS sequence"/>
</dbReference>
<comment type="subcellular location">
    <subcellularLocation>
        <location evidence="1">Nucleus</location>
    </subcellularLocation>
</comment>
<dbReference type="GO" id="GO:0016071">
    <property type="term" value="P:mRNA metabolic process"/>
    <property type="evidence" value="ECO:0007669"/>
    <property type="project" value="UniProtKB-ARBA"/>
</dbReference>
<feature type="compositionally biased region" description="Pro residues" evidence="6">
    <location>
        <begin position="88"/>
        <end position="99"/>
    </location>
</feature>
<keyword evidence="2" id="KW-0805">Transcription regulation</keyword>
<evidence type="ECO:0000256" key="1">
    <source>
        <dbReference type="ARBA" id="ARBA00004123"/>
    </source>
</evidence>
<keyword evidence="4" id="KW-0804">Transcription</keyword>
<dbReference type="GO" id="GO:0005634">
    <property type="term" value="C:nucleus"/>
    <property type="evidence" value="ECO:0007669"/>
    <property type="project" value="UniProtKB-SubCell"/>
</dbReference>
<reference evidence="7" key="1">
    <citation type="journal article" date="2023" name="G3 (Bethesda)">
        <title>Whole genome assembly and annotation of the endangered Caribbean coral Acropora cervicornis.</title>
        <authorList>
            <person name="Selwyn J.D."/>
            <person name="Vollmer S.V."/>
        </authorList>
    </citation>
    <scope>NUCLEOTIDE SEQUENCE</scope>
    <source>
        <strain evidence="7">K2</strain>
    </source>
</reference>
<sequence>MFEVQVTQSPSTSKKDSISHSSKTKKSSRFRNEQTLKEKVFRKEASITALDTGSSTSVSVPRRRRSEHRQSQNNTMDDIPYAGAKFSSPPPPSVLPKPPSHWITSPFIHNFDVDRATAMSQHLRMLLRVES</sequence>
<dbReference type="AlphaFoldDB" id="A0AAD9VFY9"/>
<comment type="caution">
    <text evidence="7">The sequence shown here is derived from an EMBL/GenBank/DDBJ whole genome shotgun (WGS) entry which is preliminary data.</text>
</comment>
<dbReference type="Pfam" id="PF15365">
    <property type="entry name" value="PNRC"/>
    <property type="match status" value="1"/>
</dbReference>
<keyword evidence="8" id="KW-1185">Reference proteome</keyword>
<evidence type="ECO:0000256" key="4">
    <source>
        <dbReference type="ARBA" id="ARBA00023163"/>
    </source>
</evidence>
<proteinExistence type="predicted"/>
<reference evidence="7" key="2">
    <citation type="journal article" date="2023" name="Science">
        <title>Genomic signatures of disease resistance in endangered staghorn corals.</title>
        <authorList>
            <person name="Vollmer S.V."/>
            <person name="Selwyn J.D."/>
            <person name="Despard B.A."/>
            <person name="Roesel C.L."/>
        </authorList>
    </citation>
    <scope>NUCLEOTIDE SEQUENCE</scope>
    <source>
        <strain evidence="7">K2</strain>
    </source>
</reference>
<keyword evidence="3" id="KW-0010">Activator</keyword>
<keyword evidence="5" id="KW-0539">Nucleus</keyword>
<evidence type="ECO:0000256" key="2">
    <source>
        <dbReference type="ARBA" id="ARBA00023015"/>
    </source>
</evidence>
<protein>
    <submittedName>
        <fullName evidence="7">Proline-rich nuclear receptor coactivator 1</fullName>
    </submittedName>
</protein>